<organism evidence="2 3">
    <name type="scientific">Panagrellus redivivus</name>
    <name type="common">Microworm</name>
    <dbReference type="NCBI Taxonomy" id="6233"/>
    <lineage>
        <taxon>Eukaryota</taxon>
        <taxon>Metazoa</taxon>
        <taxon>Ecdysozoa</taxon>
        <taxon>Nematoda</taxon>
        <taxon>Chromadorea</taxon>
        <taxon>Rhabditida</taxon>
        <taxon>Tylenchina</taxon>
        <taxon>Panagrolaimomorpha</taxon>
        <taxon>Panagrolaimoidea</taxon>
        <taxon>Panagrolaimidae</taxon>
        <taxon>Panagrellus</taxon>
    </lineage>
</organism>
<proteinExistence type="predicted"/>
<dbReference type="WBParaSite" id="Pan_g15409.t1">
    <property type="protein sequence ID" value="Pan_g15409.t1"/>
    <property type="gene ID" value="Pan_g15409"/>
</dbReference>
<evidence type="ECO:0000313" key="3">
    <source>
        <dbReference type="WBParaSite" id="Pan_g15409.t1"/>
    </source>
</evidence>
<accession>A0A7E4V2F3</accession>
<feature type="chain" id="PRO_5028996990" evidence="1">
    <location>
        <begin position="41"/>
        <end position="111"/>
    </location>
</feature>
<sequence>MVLQARNLDGRISRGTPFGTIQLVLLVALHVSCLVLSVSASQCHAKCSPHFTLPCSFGAFDKCIERSCQDLCRNDGNRKVAACYCRGTVEGPTMRACFCSPSPNRKTLNIF</sequence>
<dbReference type="Proteomes" id="UP000492821">
    <property type="component" value="Unassembled WGS sequence"/>
</dbReference>
<reference evidence="2" key="1">
    <citation type="journal article" date="2013" name="Genetics">
        <title>The draft genome and transcriptome of Panagrellus redivivus are shaped by the harsh demands of a free-living lifestyle.</title>
        <authorList>
            <person name="Srinivasan J."/>
            <person name="Dillman A.R."/>
            <person name="Macchietto M.G."/>
            <person name="Heikkinen L."/>
            <person name="Lakso M."/>
            <person name="Fracchia K.M."/>
            <person name="Antoshechkin I."/>
            <person name="Mortazavi A."/>
            <person name="Wong G."/>
            <person name="Sternberg P.W."/>
        </authorList>
    </citation>
    <scope>NUCLEOTIDE SEQUENCE [LARGE SCALE GENOMIC DNA]</scope>
    <source>
        <strain evidence="2">MT8872</strain>
    </source>
</reference>
<name>A0A7E4V2F3_PANRE</name>
<keyword evidence="2" id="KW-1185">Reference proteome</keyword>
<protein>
    <submittedName>
        <fullName evidence="3">Uncharacterized protein</fullName>
    </submittedName>
</protein>
<dbReference type="AlphaFoldDB" id="A0A7E4V2F3"/>
<evidence type="ECO:0000313" key="2">
    <source>
        <dbReference type="Proteomes" id="UP000492821"/>
    </source>
</evidence>
<keyword evidence="1" id="KW-0732">Signal</keyword>
<evidence type="ECO:0000256" key="1">
    <source>
        <dbReference type="SAM" id="SignalP"/>
    </source>
</evidence>
<reference evidence="3" key="2">
    <citation type="submission" date="2020-10" db="UniProtKB">
        <authorList>
            <consortium name="WormBaseParasite"/>
        </authorList>
    </citation>
    <scope>IDENTIFICATION</scope>
</reference>
<feature type="signal peptide" evidence="1">
    <location>
        <begin position="1"/>
        <end position="40"/>
    </location>
</feature>